<dbReference type="VEuPathDB" id="FungiDB:TAPDE_004282"/>
<dbReference type="GO" id="GO:0012505">
    <property type="term" value="C:endomembrane system"/>
    <property type="evidence" value="ECO:0007669"/>
    <property type="project" value="UniProtKB-SubCell"/>
</dbReference>
<proteinExistence type="predicted"/>
<evidence type="ECO:0000259" key="7">
    <source>
        <dbReference type="PROSITE" id="PS50850"/>
    </source>
</evidence>
<sequence length="538" mass="57960">MASTRVEIDESQPLIHKKDDEAGARRHLRITICAIALGSFLAAFDQTVVAAIYPTIGASFNALNQTSYLATAYLLSNTALQPLYGRLSDIYGRKNCLLFANTVFLFGTIMCTLSPTLWWCIAGRAVQGIGGGGLNVIGVVILSDLVPVRQRGIYQGIMNIVFGSGSSLGAPIGGILADTIGWRWGFGIQIPLIFISLFMVITFINIQQPGSSNTDTPESRLKRIDFGGSICIVVAVCCLILGFNIGGNMVPWLSVIPICLLSAFVILVITFVVIEAKFAREPIMPMRLMTARTPLLTALINFFSSASYFVLVFNLPLFYRAVMNFSAGMAGKRLIPAALGGSCASLGIGLLMNKTGRYYWVLLTSGVILILSTVLVSTLGADCTVPQQLLYLVPGGFGYAGLLTANLIALLSAIKPEDMAAATGTSYLFRSTGSILGISVSNSVLNTLLTKRLSFLSHGVVEEIKRDINTIWNAAIFTPEERQRVLGTYVDCMHDVFKLAIASALIALLLGTAVEEHKLKTKLVTVEEPDSDEEENDS</sequence>
<keyword evidence="4 6" id="KW-1133">Transmembrane helix</keyword>
<dbReference type="OrthoDB" id="3437016at2759"/>
<feature type="transmembrane region" description="Helical" evidence="6">
    <location>
        <begin position="182"/>
        <end position="206"/>
    </location>
</feature>
<dbReference type="STRING" id="1097556.R4XDI5"/>
<gene>
    <name evidence="8" type="ORF">TAPDE_004282</name>
</gene>
<feature type="domain" description="Major facilitator superfamily (MFS) profile" evidence="7">
    <location>
        <begin position="31"/>
        <end position="519"/>
    </location>
</feature>
<dbReference type="Gene3D" id="1.20.1250.20">
    <property type="entry name" value="MFS general substrate transporter like domains"/>
    <property type="match status" value="1"/>
</dbReference>
<dbReference type="SUPFAM" id="SSF103473">
    <property type="entry name" value="MFS general substrate transporter"/>
    <property type="match status" value="1"/>
</dbReference>
<reference evidence="8 9" key="1">
    <citation type="journal article" date="2013" name="MBio">
        <title>Genome sequencing of the plant pathogen Taphrina deformans, the causal agent of peach leaf curl.</title>
        <authorList>
            <person name="Cisse O.H."/>
            <person name="Almeida J.M.G.C.F."/>
            <person name="Fonseca A."/>
            <person name="Kumar A.A."/>
            <person name="Salojaervi J."/>
            <person name="Overmyer K."/>
            <person name="Hauser P.M."/>
            <person name="Pagni M."/>
        </authorList>
    </citation>
    <scope>NUCLEOTIDE SEQUENCE [LARGE SCALE GENOMIC DNA]</scope>
    <source>
        <strain evidence="9">PYCC 5710 / ATCC 11124 / CBS 356.35 / IMI 108563 / JCM 9778 / NBRC 8474</strain>
    </source>
</reference>
<keyword evidence="9" id="KW-1185">Reference proteome</keyword>
<keyword evidence="5 6" id="KW-0472">Membrane</keyword>
<dbReference type="AlphaFoldDB" id="R4XDI5"/>
<feature type="transmembrane region" description="Helical" evidence="6">
    <location>
        <begin position="28"/>
        <end position="53"/>
    </location>
</feature>
<dbReference type="GO" id="GO:0000329">
    <property type="term" value="C:fungal-type vacuole membrane"/>
    <property type="evidence" value="ECO:0007669"/>
    <property type="project" value="TreeGrafter"/>
</dbReference>
<dbReference type="EMBL" id="CAHR02000190">
    <property type="protein sequence ID" value="CCG83941.1"/>
    <property type="molecule type" value="Genomic_DNA"/>
</dbReference>
<keyword evidence="3 6" id="KW-0812">Transmembrane</keyword>
<feature type="transmembrane region" description="Helical" evidence="6">
    <location>
        <begin position="226"/>
        <end position="246"/>
    </location>
</feature>
<evidence type="ECO:0000313" key="9">
    <source>
        <dbReference type="Proteomes" id="UP000013776"/>
    </source>
</evidence>
<feature type="transmembrane region" description="Helical" evidence="6">
    <location>
        <begin position="295"/>
        <end position="319"/>
    </location>
</feature>
<dbReference type="PANTHER" id="PTHR23501:SF191">
    <property type="entry name" value="VACUOLAR BASIC AMINO ACID TRANSPORTER 4"/>
    <property type="match status" value="1"/>
</dbReference>
<dbReference type="Pfam" id="PF07690">
    <property type="entry name" value="MFS_1"/>
    <property type="match status" value="1"/>
</dbReference>
<evidence type="ECO:0000256" key="2">
    <source>
        <dbReference type="ARBA" id="ARBA00022448"/>
    </source>
</evidence>
<feature type="transmembrane region" description="Helical" evidence="6">
    <location>
        <begin position="125"/>
        <end position="145"/>
    </location>
</feature>
<accession>R4XDI5</accession>
<dbReference type="PROSITE" id="PS50850">
    <property type="entry name" value="MFS"/>
    <property type="match status" value="1"/>
</dbReference>
<dbReference type="InterPro" id="IPR011701">
    <property type="entry name" value="MFS"/>
</dbReference>
<evidence type="ECO:0000256" key="5">
    <source>
        <dbReference type="ARBA" id="ARBA00023136"/>
    </source>
</evidence>
<dbReference type="InterPro" id="IPR036259">
    <property type="entry name" value="MFS_trans_sf"/>
</dbReference>
<keyword evidence="2" id="KW-0813">Transport</keyword>
<evidence type="ECO:0000256" key="6">
    <source>
        <dbReference type="SAM" id="Phobius"/>
    </source>
</evidence>
<feature type="transmembrane region" description="Helical" evidence="6">
    <location>
        <begin position="359"/>
        <end position="379"/>
    </location>
</feature>
<feature type="transmembrane region" description="Helical" evidence="6">
    <location>
        <begin position="96"/>
        <end position="119"/>
    </location>
</feature>
<evidence type="ECO:0000313" key="8">
    <source>
        <dbReference type="EMBL" id="CCG83941.1"/>
    </source>
</evidence>
<feature type="transmembrane region" description="Helical" evidence="6">
    <location>
        <begin position="391"/>
        <end position="414"/>
    </location>
</feature>
<dbReference type="GO" id="GO:0005886">
    <property type="term" value="C:plasma membrane"/>
    <property type="evidence" value="ECO:0007669"/>
    <property type="project" value="TreeGrafter"/>
</dbReference>
<dbReference type="InterPro" id="IPR020846">
    <property type="entry name" value="MFS_dom"/>
</dbReference>
<comment type="caution">
    <text evidence="8">The sequence shown here is derived from an EMBL/GenBank/DDBJ whole genome shotgun (WGS) entry which is preliminary data.</text>
</comment>
<feature type="transmembrane region" description="Helical" evidence="6">
    <location>
        <begin position="252"/>
        <end position="274"/>
    </location>
</feature>
<organism evidence="8 9">
    <name type="scientific">Taphrina deformans (strain PYCC 5710 / ATCC 11124 / CBS 356.35 / IMI 108563 / JCM 9778 / NBRC 8474)</name>
    <name type="common">Peach leaf curl fungus</name>
    <name type="synonym">Lalaria deformans</name>
    <dbReference type="NCBI Taxonomy" id="1097556"/>
    <lineage>
        <taxon>Eukaryota</taxon>
        <taxon>Fungi</taxon>
        <taxon>Dikarya</taxon>
        <taxon>Ascomycota</taxon>
        <taxon>Taphrinomycotina</taxon>
        <taxon>Taphrinomycetes</taxon>
        <taxon>Taphrinales</taxon>
        <taxon>Taphrinaceae</taxon>
        <taxon>Taphrina</taxon>
    </lineage>
</organism>
<name>R4XDI5_TAPDE</name>
<dbReference type="CDD" id="cd17502">
    <property type="entry name" value="MFS_Azr1_MDR_like"/>
    <property type="match status" value="1"/>
</dbReference>
<dbReference type="GO" id="GO:0015174">
    <property type="term" value="F:basic amino acid transmembrane transporter activity"/>
    <property type="evidence" value="ECO:0007669"/>
    <property type="project" value="TreeGrafter"/>
</dbReference>
<evidence type="ECO:0000256" key="1">
    <source>
        <dbReference type="ARBA" id="ARBA00004127"/>
    </source>
</evidence>
<dbReference type="Gene3D" id="1.20.1720.10">
    <property type="entry name" value="Multidrug resistance protein D"/>
    <property type="match status" value="1"/>
</dbReference>
<feature type="transmembrane region" description="Helical" evidence="6">
    <location>
        <begin position="65"/>
        <end position="84"/>
    </location>
</feature>
<feature type="transmembrane region" description="Helical" evidence="6">
    <location>
        <begin position="334"/>
        <end position="352"/>
    </location>
</feature>
<dbReference type="eggNOG" id="KOG0254">
    <property type="taxonomic scope" value="Eukaryota"/>
</dbReference>
<feature type="transmembrane region" description="Helical" evidence="6">
    <location>
        <begin position="157"/>
        <end position="176"/>
    </location>
</feature>
<protein>
    <recommendedName>
        <fullName evidence="7">Major facilitator superfamily (MFS) profile domain-containing protein</fullName>
    </recommendedName>
</protein>
<dbReference type="PANTHER" id="PTHR23501">
    <property type="entry name" value="MAJOR FACILITATOR SUPERFAMILY"/>
    <property type="match status" value="1"/>
</dbReference>
<evidence type="ECO:0000256" key="3">
    <source>
        <dbReference type="ARBA" id="ARBA00022692"/>
    </source>
</evidence>
<comment type="subcellular location">
    <subcellularLocation>
        <location evidence="1">Endomembrane system</location>
        <topology evidence="1">Multi-pass membrane protein</topology>
    </subcellularLocation>
</comment>
<dbReference type="Proteomes" id="UP000013776">
    <property type="component" value="Unassembled WGS sequence"/>
</dbReference>
<evidence type="ECO:0000256" key="4">
    <source>
        <dbReference type="ARBA" id="ARBA00022989"/>
    </source>
</evidence>